<evidence type="ECO:0000313" key="2">
    <source>
        <dbReference type="Proteomes" id="UP001145114"/>
    </source>
</evidence>
<evidence type="ECO:0000313" key="1">
    <source>
        <dbReference type="EMBL" id="KAJ1676661.1"/>
    </source>
</evidence>
<accession>A0ACC1HMT4</accession>
<gene>
    <name evidence="1" type="primary">SLY1_2</name>
    <name evidence="1" type="ORF">EV182_007740</name>
</gene>
<comment type="caution">
    <text evidence="1">The sequence shown here is derived from an EMBL/GenBank/DDBJ whole genome shotgun (WGS) entry which is preliminary data.</text>
</comment>
<dbReference type="EMBL" id="JAMZIH010003702">
    <property type="protein sequence ID" value="KAJ1676661.1"/>
    <property type="molecule type" value="Genomic_DNA"/>
</dbReference>
<keyword evidence="2" id="KW-1185">Reference proteome</keyword>
<dbReference type="Proteomes" id="UP001145114">
    <property type="component" value="Unassembled WGS sequence"/>
</dbReference>
<name>A0ACC1HMT4_9FUNG</name>
<sequence length="108" mass="12725">MVAQALDIRLREHLSNTRNNLFTDDDDNVLHEQRRPVMILLDRDFDLGTMVLHSWTYQALIHDIFDIKLNQVDFVQKEGGRVQRKTMDLDSKEEFWNENAALPFPEVA</sequence>
<reference evidence="1" key="1">
    <citation type="submission" date="2022-06" db="EMBL/GenBank/DDBJ databases">
        <title>Phylogenomic reconstructions and comparative analyses of Kickxellomycotina fungi.</title>
        <authorList>
            <person name="Reynolds N.K."/>
            <person name="Stajich J.E."/>
            <person name="Barry K."/>
            <person name="Grigoriev I.V."/>
            <person name="Crous P."/>
            <person name="Smith M.E."/>
        </authorList>
    </citation>
    <scope>NUCLEOTIDE SEQUENCE</scope>
    <source>
        <strain evidence="1">RSA 2271</strain>
    </source>
</reference>
<organism evidence="1 2">
    <name type="scientific">Spiromyces aspiralis</name>
    <dbReference type="NCBI Taxonomy" id="68401"/>
    <lineage>
        <taxon>Eukaryota</taxon>
        <taxon>Fungi</taxon>
        <taxon>Fungi incertae sedis</taxon>
        <taxon>Zoopagomycota</taxon>
        <taxon>Kickxellomycotina</taxon>
        <taxon>Kickxellomycetes</taxon>
        <taxon>Kickxellales</taxon>
        <taxon>Kickxellaceae</taxon>
        <taxon>Spiromyces</taxon>
    </lineage>
</organism>
<protein>
    <submittedName>
        <fullName evidence="1">Vesicle trafficking between the ER and Golgi</fullName>
    </submittedName>
</protein>
<proteinExistence type="predicted"/>
<feature type="non-terminal residue" evidence="1">
    <location>
        <position position="108"/>
    </location>
</feature>